<proteinExistence type="evidence at transcript level"/>
<feature type="non-terminal residue" evidence="1">
    <location>
        <position position="1"/>
    </location>
</feature>
<reference evidence="1" key="1">
    <citation type="submission" date="2016-02" db="EMBL/GenBank/DDBJ databases">
        <title>RNAseq analyses of the midgut from blood- or serum-fed Ixodes ricinus ticks.</title>
        <authorList>
            <person name="Perner J."/>
            <person name="Provaznik J."/>
            <person name="Schrenkova J."/>
            <person name="Urbanova V."/>
            <person name="Ribeiro J.M."/>
            <person name="Kopacek P."/>
        </authorList>
    </citation>
    <scope>NUCLEOTIDE SEQUENCE</scope>
    <source>
        <tissue evidence="1">Gut</tissue>
    </source>
</reference>
<organism evidence="1">
    <name type="scientific">Ixodes ricinus</name>
    <name type="common">Common tick</name>
    <name type="synonym">Acarus ricinus</name>
    <dbReference type="NCBI Taxonomy" id="34613"/>
    <lineage>
        <taxon>Eukaryota</taxon>
        <taxon>Metazoa</taxon>
        <taxon>Ecdysozoa</taxon>
        <taxon>Arthropoda</taxon>
        <taxon>Chelicerata</taxon>
        <taxon>Arachnida</taxon>
        <taxon>Acari</taxon>
        <taxon>Parasitiformes</taxon>
        <taxon>Ixodida</taxon>
        <taxon>Ixodoidea</taxon>
        <taxon>Ixodidae</taxon>
        <taxon>Ixodinae</taxon>
        <taxon>Ixodes</taxon>
    </lineage>
</organism>
<name>A0A131XQX2_IXORI</name>
<evidence type="ECO:0000313" key="1">
    <source>
        <dbReference type="EMBL" id="JAP68588.1"/>
    </source>
</evidence>
<sequence>HTRIIAVIALTARCGHHTCHHGRHISRSSPSRVLETHTHARAHEFSLYSRFHSRSRVLRTSAHTHTHFFSPRTRVHSCSRS</sequence>
<dbReference type="AlphaFoldDB" id="A0A131XQX2"/>
<protein>
    <submittedName>
        <fullName evidence="1">Uncharacterized protein</fullName>
    </submittedName>
</protein>
<dbReference type="EMBL" id="GEFM01007208">
    <property type="protein sequence ID" value="JAP68588.1"/>
    <property type="molecule type" value="mRNA"/>
</dbReference>
<accession>A0A131XQX2</accession>